<evidence type="ECO:0000313" key="1">
    <source>
        <dbReference type="EMBL" id="ADM27346.1"/>
    </source>
</evidence>
<keyword evidence="2" id="KW-1185">Reference proteome</keyword>
<reference evidence="1 2" key="1">
    <citation type="journal article" date="2010" name="Stand. Genomic Sci.">
        <title>Complete genome sequence of Ignisphaera aggregans type strain (AQ1.S1).</title>
        <authorList>
            <person name="Goker M."/>
            <person name="Held B."/>
            <person name="Lapidus A."/>
            <person name="Nolan M."/>
            <person name="Spring S."/>
            <person name="Yasawong M."/>
            <person name="Lucas S."/>
            <person name="Glavina Del Rio T."/>
            <person name="Tice H."/>
            <person name="Cheng J.F."/>
            <person name="Goodwin L."/>
            <person name="Tapia R."/>
            <person name="Pitluck S."/>
            <person name="Liolios K."/>
            <person name="Ivanova N."/>
            <person name="Mavromatis K."/>
            <person name="Mikhailova N."/>
            <person name="Pati A."/>
            <person name="Chen A."/>
            <person name="Palaniappan K."/>
            <person name="Brambilla E."/>
            <person name="Land M."/>
            <person name="Hauser L."/>
            <person name="Chang Y.J."/>
            <person name="Jeffries C.D."/>
            <person name="Brettin T."/>
            <person name="Detter J.C."/>
            <person name="Han C."/>
            <person name="Rohde M."/>
            <person name="Sikorski J."/>
            <person name="Woyke T."/>
            <person name="Bristow J."/>
            <person name="Eisen J.A."/>
            <person name="Markowitz V."/>
            <person name="Hugenholtz P."/>
            <person name="Kyrpides N.C."/>
            <person name="Klenk H.P."/>
        </authorList>
    </citation>
    <scope>NUCLEOTIDE SEQUENCE [LARGE SCALE GENOMIC DNA]</scope>
    <source>
        <strain evidence="2">DSM 17230 / JCM 13409 / AQ1.S1</strain>
    </source>
</reference>
<dbReference type="KEGG" id="iag:Igag_0508"/>
<name>E0SRZ6_IGNAA</name>
<proteinExistence type="predicted"/>
<dbReference type="STRING" id="583356.Igag_0508"/>
<evidence type="ECO:0000313" key="2">
    <source>
        <dbReference type="Proteomes" id="UP000001304"/>
    </source>
</evidence>
<gene>
    <name evidence="1" type="ordered locus">Igag_0508</name>
</gene>
<dbReference type="HOGENOM" id="CLU_108526_0_0_2"/>
<protein>
    <submittedName>
        <fullName evidence="1">Uncharacterized protein</fullName>
    </submittedName>
</protein>
<dbReference type="AlphaFoldDB" id="E0SRZ6"/>
<dbReference type="BioCyc" id="IAGG583356:GHAH-512-MONOMER"/>
<sequence>MYKQKTLFGLTLALIAMVLGTALAMWSETLMVNVAVNTGEVKVKFSDWYCSDKGADPQAEGFHNTEGKDVASCDISVEVRDGEGNPIKLLVTIDNAYPGYSVDVGLVIDNIGTIPVKLLSSSISEYDKEALSVSLTVPEDTQIDPGYNSTYTLHITVLQGAAEKSTYTFEVTLTFAQWNEVP</sequence>
<dbReference type="EMBL" id="CP002098">
    <property type="protein sequence ID" value="ADM27346.1"/>
    <property type="molecule type" value="Genomic_DNA"/>
</dbReference>
<accession>E0SRZ6</accession>
<organism evidence="1 2">
    <name type="scientific">Ignisphaera aggregans (strain DSM 17230 / JCM 13409 / AQ1.S1)</name>
    <dbReference type="NCBI Taxonomy" id="583356"/>
    <lineage>
        <taxon>Archaea</taxon>
        <taxon>Thermoproteota</taxon>
        <taxon>Thermoprotei</taxon>
        <taxon>Desulfurococcales</taxon>
        <taxon>Desulfurococcaceae</taxon>
        <taxon>Ignisphaera</taxon>
    </lineage>
</organism>
<dbReference type="Proteomes" id="UP000001304">
    <property type="component" value="Chromosome"/>
</dbReference>